<evidence type="ECO:0008006" key="11">
    <source>
        <dbReference type="Google" id="ProtNLM"/>
    </source>
</evidence>
<evidence type="ECO:0000256" key="3">
    <source>
        <dbReference type="ARBA" id="ARBA00022692"/>
    </source>
</evidence>
<evidence type="ECO:0000313" key="9">
    <source>
        <dbReference type="EMBL" id="GLI29109.1"/>
    </source>
</evidence>
<dbReference type="NCBIfam" id="TIGR03462">
    <property type="entry name" value="CarR_dom_SF"/>
    <property type="match status" value="1"/>
</dbReference>
<evidence type="ECO:0000256" key="4">
    <source>
        <dbReference type="ARBA" id="ARBA00022746"/>
    </source>
</evidence>
<dbReference type="GO" id="GO:0016117">
    <property type="term" value="P:carotenoid biosynthetic process"/>
    <property type="evidence" value="ECO:0007669"/>
    <property type="project" value="UniProtKB-KW"/>
</dbReference>
<evidence type="ECO:0000256" key="8">
    <source>
        <dbReference type="SAM" id="Phobius"/>
    </source>
</evidence>
<keyword evidence="10" id="KW-1185">Reference proteome</keyword>
<keyword evidence="6 8" id="KW-0472">Membrane</keyword>
<evidence type="ECO:0000256" key="5">
    <source>
        <dbReference type="ARBA" id="ARBA00022989"/>
    </source>
</evidence>
<dbReference type="InterPro" id="IPR017825">
    <property type="entry name" value="Lycopene_cyclase_dom"/>
</dbReference>
<reference evidence="9" key="1">
    <citation type="submission" date="2022-12" db="EMBL/GenBank/DDBJ databases">
        <title>Reference genome sequencing for broad-spectrum identification of bacterial and archaeal isolates by mass spectrometry.</title>
        <authorList>
            <person name="Sekiguchi Y."/>
            <person name="Tourlousse D.M."/>
        </authorList>
    </citation>
    <scope>NUCLEOTIDE SEQUENCE</scope>
    <source>
        <strain evidence="9">14</strain>
    </source>
</reference>
<dbReference type="AlphaFoldDB" id="A0A9W6D1H0"/>
<dbReference type="EMBL" id="BSDP01000001">
    <property type="protein sequence ID" value="GLI29109.1"/>
    <property type="molecule type" value="Genomic_DNA"/>
</dbReference>
<dbReference type="GO" id="GO:0016020">
    <property type="term" value="C:membrane"/>
    <property type="evidence" value="ECO:0007669"/>
    <property type="project" value="UniProtKB-SubCell"/>
</dbReference>
<evidence type="ECO:0000256" key="7">
    <source>
        <dbReference type="ARBA" id="ARBA00023235"/>
    </source>
</evidence>
<organism evidence="9 10">
    <name type="scientific">Agromyces rhizosphaerae</name>
    <dbReference type="NCBI Taxonomy" id="88374"/>
    <lineage>
        <taxon>Bacteria</taxon>
        <taxon>Bacillati</taxon>
        <taxon>Actinomycetota</taxon>
        <taxon>Actinomycetes</taxon>
        <taxon>Micrococcales</taxon>
        <taxon>Microbacteriaceae</taxon>
        <taxon>Agromyces</taxon>
    </lineage>
</organism>
<comment type="pathway">
    <text evidence="2">Carotenoid biosynthesis.</text>
</comment>
<comment type="subcellular location">
    <subcellularLocation>
        <location evidence="1">Membrane</location>
        <topology evidence="1">Multi-pass membrane protein</topology>
    </subcellularLocation>
</comment>
<feature type="transmembrane region" description="Helical" evidence="8">
    <location>
        <begin position="81"/>
        <end position="102"/>
    </location>
</feature>
<evidence type="ECO:0000256" key="1">
    <source>
        <dbReference type="ARBA" id="ARBA00004141"/>
    </source>
</evidence>
<comment type="caution">
    <text evidence="9">The sequence shown here is derived from an EMBL/GenBank/DDBJ whole genome shotgun (WGS) entry which is preliminary data.</text>
</comment>
<name>A0A9W6D1H0_9MICO</name>
<keyword evidence="5 8" id="KW-1133">Transmembrane helix</keyword>
<evidence type="ECO:0000256" key="6">
    <source>
        <dbReference type="ARBA" id="ARBA00023136"/>
    </source>
</evidence>
<proteinExistence type="predicted"/>
<protein>
    <recommendedName>
        <fullName evidence="11">Lycopene cyclase domain-containing protein</fullName>
    </recommendedName>
</protein>
<dbReference type="GO" id="GO:0045436">
    <property type="term" value="F:lycopene beta cyclase activity"/>
    <property type="evidence" value="ECO:0007669"/>
    <property type="project" value="UniProtKB-ARBA"/>
</dbReference>
<keyword evidence="7" id="KW-0413">Isomerase</keyword>
<evidence type="ECO:0000313" key="10">
    <source>
        <dbReference type="Proteomes" id="UP001144396"/>
    </source>
</evidence>
<dbReference type="Proteomes" id="UP001144396">
    <property type="component" value="Unassembled WGS sequence"/>
</dbReference>
<sequence>MIGLAYLAALVLSLAAMCAIDARFRLVFWDSPGRAAAVIGIGVAAFLVWDLAGIALGVFFRGETEFMTGILLAPELPLEEVLFLTFLCYLTLVLVLGTRRVLDRERSAS</sequence>
<keyword evidence="4" id="KW-0125">Carotenoid biosynthesis</keyword>
<feature type="transmembrane region" description="Helical" evidence="8">
    <location>
        <begin position="34"/>
        <end position="60"/>
    </location>
</feature>
<keyword evidence="3 8" id="KW-0812">Transmembrane</keyword>
<accession>A0A9W6D1H0</accession>
<gene>
    <name evidence="9" type="ORF">ARHIZOSPH14_33510</name>
</gene>
<dbReference type="GO" id="GO:0016872">
    <property type="term" value="F:intramolecular lyase activity"/>
    <property type="evidence" value="ECO:0007669"/>
    <property type="project" value="InterPro"/>
</dbReference>
<evidence type="ECO:0000256" key="2">
    <source>
        <dbReference type="ARBA" id="ARBA00004829"/>
    </source>
</evidence>